<evidence type="ECO:0000256" key="4">
    <source>
        <dbReference type="ARBA" id="ARBA00022970"/>
    </source>
</evidence>
<evidence type="ECO:0000313" key="7">
    <source>
        <dbReference type="Proteomes" id="UP000575083"/>
    </source>
</evidence>
<dbReference type="RefSeq" id="WP_184860388.1">
    <property type="nucleotide sequence ID" value="NZ_JACHLK010000008.1"/>
</dbReference>
<feature type="domain" description="Leucine-binding protein" evidence="5">
    <location>
        <begin position="52"/>
        <end position="376"/>
    </location>
</feature>
<dbReference type="SUPFAM" id="SSF53822">
    <property type="entry name" value="Periplasmic binding protein-like I"/>
    <property type="match status" value="1"/>
</dbReference>
<organism evidence="6 7">
    <name type="scientific">Acidovorax soli</name>
    <dbReference type="NCBI Taxonomy" id="592050"/>
    <lineage>
        <taxon>Bacteria</taxon>
        <taxon>Pseudomonadati</taxon>
        <taxon>Pseudomonadota</taxon>
        <taxon>Betaproteobacteria</taxon>
        <taxon>Burkholderiales</taxon>
        <taxon>Comamonadaceae</taxon>
        <taxon>Acidovorax</taxon>
    </lineage>
</organism>
<reference evidence="6 7" key="1">
    <citation type="submission" date="2020-08" db="EMBL/GenBank/DDBJ databases">
        <title>Functional genomics of gut bacteria from endangered species of beetles.</title>
        <authorList>
            <person name="Carlos-Shanley C."/>
        </authorList>
    </citation>
    <scope>NUCLEOTIDE SEQUENCE [LARGE SCALE GENOMIC DNA]</scope>
    <source>
        <strain evidence="6 7">S00198</strain>
    </source>
</reference>
<evidence type="ECO:0000256" key="3">
    <source>
        <dbReference type="ARBA" id="ARBA00022729"/>
    </source>
</evidence>
<dbReference type="EMBL" id="JACHLK010000008">
    <property type="protein sequence ID" value="MBB6561399.1"/>
    <property type="molecule type" value="Genomic_DNA"/>
</dbReference>
<name>A0A7X0PGM6_9BURK</name>
<accession>A0A7X0PGM6</accession>
<proteinExistence type="inferred from homology"/>
<keyword evidence="7" id="KW-1185">Reference proteome</keyword>
<comment type="similarity">
    <text evidence="1">Belongs to the leucine-binding protein family.</text>
</comment>
<dbReference type="Pfam" id="PF13458">
    <property type="entry name" value="Peripla_BP_6"/>
    <property type="match status" value="1"/>
</dbReference>
<gene>
    <name evidence="6" type="ORF">HNP48_004092</name>
</gene>
<dbReference type="InterPro" id="IPR051010">
    <property type="entry name" value="BCAA_transport"/>
</dbReference>
<protein>
    <submittedName>
        <fullName evidence="6">Branched-chain amino acid transport system substrate-binding protein</fullName>
    </submittedName>
</protein>
<dbReference type="Proteomes" id="UP000575083">
    <property type="component" value="Unassembled WGS sequence"/>
</dbReference>
<dbReference type="InterPro" id="IPR000709">
    <property type="entry name" value="Leu_Ile_Val-bd"/>
</dbReference>
<comment type="caution">
    <text evidence="6">The sequence shown here is derived from an EMBL/GenBank/DDBJ whole genome shotgun (WGS) entry which is preliminary data.</text>
</comment>
<dbReference type="PANTHER" id="PTHR30483:SF6">
    <property type="entry name" value="PERIPLASMIC BINDING PROTEIN OF ABC TRANSPORTER FOR NATURAL AMINO ACIDS"/>
    <property type="match status" value="1"/>
</dbReference>
<sequence>MPTKSLAPPRSIAPAALLQRAGWHGAFLLLGALVVTALAALPARAQIGSTAPVRIGVVGPFTGASADFGVPMLNGIRMAVDEINAGGGYLGRPLELVVKDDAANPDQGRKVSQDLLAEKVVATIGFCNTGVAMKAIDLFQEAKSPLIVPCSSGTAVTAKYPPAESYIFRVQGRDALQAPFMVEDIVKRGWDKVAIFADKTGYGEGGYNDVVAALAAKNLKPVHVARFDLGVKDLTGELTAARAAGANVVFSYTVGQENAVIANGKKTLGWKAPQVGPWTLSFPYFLDGARDAAEGALMVQTFIAEPSNERRASFLSSYTRKFQRKLAVPMAAANAYDATYLLMYSFLGIRDGNLNGPALKESLEGKMKTYYGVVATYDKPFSPVDKDAITRNMLVIGVVKNGAITFAYPEDAKRNLIIQRKQ</sequence>
<keyword evidence="2" id="KW-0813">Transport</keyword>
<evidence type="ECO:0000313" key="6">
    <source>
        <dbReference type="EMBL" id="MBB6561399.1"/>
    </source>
</evidence>
<dbReference type="GO" id="GO:0006865">
    <property type="term" value="P:amino acid transport"/>
    <property type="evidence" value="ECO:0007669"/>
    <property type="project" value="UniProtKB-KW"/>
</dbReference>
<dbReference type="PRINTS" id="PR00337">
    <property type="entry name" value="LEUILEVALBP"/>
</dbReference>
<evidence type="ECO:0000256" key="2">
    <source>
        <dbReference type="ARBA" id="ARBA00022448"/>
    </source>
</evidence>
<keyword evidence="4" id="KW-0029">Amino-acid transport</keyword>
<dbReference type="InterPro" id="IPR028081">
    <property type="entry name" value="Leu-bd"/>
</dbReference>
<dbReference type="Gene3D" id="3.40.50.2300">
    <property type="match status" value="2"/>
</dbReference>
<dbReference type="CDD" id="cd06335">
    <property type="entry name" value="PBP1_ABC_ligand_binding-like"/>
    <property type="match status" value="1"/>
</dbReference>
<evidence type="ECO:0000259" key="5">
    <source>
        <dbReference type="Pfam" id="PF13458"/>
    </source>
</evidence>
<keyword evidence="3" id="KW-0732">Signal</keyword>
<evidence type="ECO:0000256" key="1">
    <source>
        <dbReference type="ARBA" id="ARBA00010062"/>
    </source>
</evidence>
<dbReference type="PANTHER" id="PTHR30483">
    <property type="entry name" value="LEUCINE-SPECIFIC-BINDING PROTEIN"/>
    <property type="match status" value="1"/>
</dbReference>
<dbReference type="InterPro" id="IPR028082">
    <property type="entry name" value="Peripla_BP_I"/>
</dbReference>
<dbReference type="AlphaFoldDB" id="A0A7X0PGM6"/>